<dbReference type="PANTHER" id="PTHR46007">
    <property type="entry name" value="MEDIATOR OF RNA POLYMERASE II TRANSCRIPTION SUBUNIT 12"/>
    <property type="match status" value="1"/>
</dbReference>
<feature type="compositionally biased region" description="Pro residues" evidence="1">
    <location>
        <begin position="546"/>
        <end position="558"/>
    </location>
</feature>
<feature type="region of interest" description="Disordered" evidence="1">
    <location>
        <begin position="989"/>
        <end position="1014"/>
    </location>
</feature>
<feature type="region of interest" description="Disordered" evidence="1">
    <location>
        <begin position="479"/>
        <end position="501"/>
    </location>
</feature>
<dbReference type="GO" id="GO:0016592">
    <property type="term" value="C:mediator complex"/>
    <property type="evidence" value="ECO:0007669"/>
    <property type="project" value="TreeGrafter"/>
</dbReference>
<accession>U6GFU3</accession>
<dbReference type="GeneID" id="25271445"/>
<dbReference type="PANTHER" id="PTHR46007:SF8">
    <property type="entry name" value="C2H2-TYPE DOMAIN-CONTAINING PROTEIN"/>
    <property type="match status" value="1"/>
</dbReference>
<feature type="compositionally biased region" description="Low complexity" evidence="1">
    <location>
        <begin position="1607"/>
        <end position="1618"/>
    </location>
</feature>
<reference evidence="2" key="1">
    <citation type="submission" date="2013-10" db="EMBL/GenBank/DDBJ databases">
        <title>Genomic analysis of the causative agents of coccidiosis in chickens.</title>
        <authorList>
            <person name="Reid A.J."/>
            <person name="Blake D."/>
            <person name="Billington K."/>
            <person name="Browne H."/>
            <person name="Dunn M."/>
            <person name="Hung S."/>
            <person name="Kawahara F."/>
            <person name="Miranda-Saavedra D."/>
            <person name="Mourier T."/>
            <person name="Nagra H."/>
            <person name="Otto T.D."/>
            <person name="Rawlings N."/>
            <person name="Sanchez A."/>
            <person name="Sanders M."/>
            <person name="Subramaniam C."/>
            <person name="Tay Y."/>
            <person name="Dear P."/>
            <person name="Doerig C."/>
            <person name="Gruber A."/>
            <person name="Parkinson J."/>
            <person name="Shirley M."/>
            <person name="Wan K.L."/>
            <person name="Berriman M."/>
            <person name="Tomley F."/>
            <person name="Pain A."/>
        </authorList>
    </citation>
    <scope>NUCLEOTIDE SEQUENCE [LARGE SCALE GENOMIC DNA]</scope>
    <source>
        <strain evidence="2">Houghton</strain>
    </source>
</reference>
<feature type="compositionally biased region" description="Low complexity" evidence="1">
    <location>
        <begin position="201"/>
        <end position="231"/>
    </location>
</feature>
<protein>
    <submittedName>
        <fullName evidence="2">Uncharacterized protein</fullName>
    </submittedName>
</protein>
<evidence type="ECO:0000313" key="2">
    <source>
        <dbReference type="EMBL" id="CDI78452.1"/>
    </source>
</evidence>
<keyword evidence="3" id="KW-1185">Reference proteome</keyword>
<sequence>MPSNTPEGKPSSGEQQETGPYTDETPTTAADAGTNLDGDSAEYAAASRSTSYAAVEPSSCAAACTAACTAADTATSCGADAAACTTASAVAEIPSSSVAACAAPRNGAGTAICAAASAAADTAVTAAAFATSDLPSRAALTAEEDAAPDAANDGALSGAAVAAEYSGQVFSLQCCDVSASTFSNRLSPMAAGAPCDAADPQQRQQRQQQQQQQQQQQRQQQEQQQHQEQQEGVNLRYERPAVMASSDSSSSPSVCTSAATQTPESSASQGKGAAASNAYSGSWPLPLQALEPAADSAATAAAAAEGMLVGSPAPADSAAIAVAPAATSAASPASQQHAAVCNSRNSCAGILLEPQVCSAAAGQDAVDLSSMVAVAAGAPAAATPAAAAPAVAAPAAIAAAGAPAVAAPAAIAAEGAAPANASATVCAAGSGAADAPAAVAATGAGAADAPAAAAASAASELRALRALVESLKAENQRLKEALAPTTRSTPPVQQGDGAAAAAAAATGEFSCLPPQLQDLGEEKKQQTSSVNAEGATANNPRKGRAPGPPPNTRGPPGRPRVTAASGAGAPPPGDASISSSTENSGKNGSTKDNAMSLWGWRPANEPLSSLRSCCADRLLLGCCCCSENTSSSTSSSSTSCSSTSSGSTSSSSSSGAEGDTEDMLSLPAVTAGPLEASWLLQLEEAVHCTLVEQQQQQQQQHHQQHEPSVPPSTLHREAARAALKTVVEEIGFSVLDVEQQQQHETVDSAVVGDPRLFEWFVRPSVSSSSSLSLLSSHARGEHTPAPADSKENSKNAVLSRAEKERRQAATLPPSLRKSISISLSALRRGCADRLNFCRRLQSDLLQCSLSPSALELLLELVPDLTKANDKRQLWLEARDALSRQSVCMRRLLDDEESFAAFVGVASLVAVNRWLCQVQQIQVKLDCLAMLRRRAPRIGQCVRAAALAASVVSGLSARKNLNDLKTAAADEGAAKENAEPTATNKCTIKTETEERKMGKTDGTAKEENAGEPDAQKCSGLTMFRWPMLFERIKKQYGFAPDGSLDKSRSLLKVLATHTGRPLDTTELTLLKRASQKPLVVLLEQEASLVYLLLLLHRAAVFAATSRSIPETQTAEQQQQVLQDPMKALAARLLQCCHRSSNSSSRSCGSVSAGGAAGSAVAEDSSNLKRQREAETGDLLLSVIPKLVMSHKGRLKTLTRLAAQLLREYAAFVCWLGDRGSFLPLQLNLHESNSKQEAPWGPQGPSLPAVLAAVVPAAPPQRRPAAAKPQGDAFERLYSFLEELEKNAEPAATTRPTRKHLLERRCCSSSSRSSSPSSSSSSLPLLSPGSSPERRKQQKTKYATDASYRTTAATTAARCFALPGILNGAATPAPLRSLLSRGTSYQLRPTKIPAGAAAAAAPAEGNHHPALVQLSRGNKSSSSSCCCSSLQPSVVPSVQLPPHLRLPLSALSPPGAAAAAAGSPLNLPRSPLPTNTSQGVSSVSADCEQPHAPQKNTGERLRSPAAPTASWRGVCTPQLEEDATTEAAHDSGRQQRQMLSATTNIEAGTDGVRLLLSTEWRPRQTAPAANPSDFCRNSLASVFCSRSAFTSGVRISLNKVPVNPKQHQHQQQTQQQQHQQQRGEEERSAAEGAAQSLCIP</sequence>
<dbReference type="Proteomes" id="UP000018050">
    <property type="component" value="Unassembled WGS sequence"/>
</dbReference>
<organism evidence="2 3">
    <name type="scientific">Eimeria acervulina</name>
    <name type="common">Coccidian parasite</name>
    <dbReference type="NCBI Taxonomy" id="5801"/>
    <lineage>
        <taxon>Eukaryota</taxon>
        <taxon>Sar</taxon>
        <taxon>Alveolata</taxon>
        <taxon>Apicomplexa</taxon>
        <taxon>Conoidasida</taxon>
        <taxon>Coccidia</taxon>
        <taxon>Eucoccidiorida</taxon>
        <taxon>Eimeriorina</taxon>
        <taxon>Eimeriidae</taxon>
        <taxon>Eimeria</taxon>
    </lineage>
</organism>
<reference evidence="2" key="2">
    <citation type="submission" date="2013-10" db="EMBL/GenBank/DDBJ databases">
        <authorList>
            <person name="Aslett M."/>
        </authorList>
    </citation>
    <scope>NUCLEOTIDE SEQUENCE [LARGE SCALE GENOMIC DNA]</scope>
    <source>
        <strain evidence="2">Houghton</strain>
    </source>
</reference>
<dbReference type="VEuPathDB" id="ToxoDB:EAH_00033750"/>
<dbReference type="GO" id="GO:0003713">
    <property type="term" value="F:transcription coactivator activity"/>
    <property type="evidence" value="ECO:0007669"/>
    <property type="project" value="TreeGrafter"/>
</dbReference>
<feature type="region of interest" description="Disordered" evidence="1">
    <location>
        <begin position="1"/>
        <end position="40"/>
    </location>
</feature>
<feature type="compositionally biased region" description="Polar residues" evidence="1">
    <location>
        <begin position="1470"/>
        <end position="1482"/>
    </location>
</feature>
<dbReference type="RefSeq" id="XP_013251315.1">
    <property type="nucleotide sequence ID" value="XM_013395861.1"/>
</dbReference>
<feature type="compositionally biased region" description="Basic and acidic residues" evidence="1">
    <location>
        <begin position="778"/>
        <end position="793"/>
    </location>
</feature>
<dbReference type="InterPro" id="IPR051647">
    <property type="entry name" value="Mediator_comp_sub12"/>
</dbReference>
<feature type="region of interest" description="Disordered" evidence="1">
    <location>
        <begin position="520"/>
        <end position="593"/>
    </location>
</feature>
<gene>
    <name evidence="2" type="ORF">EAH_00033750</name>
</gene>
<feature type="compositionally biased region" description="Polar residues" evidence="1">
    <location>
        <begin position="526"/>
        <end position="539"/>
    </location>
</feature>
<feature type="compositionally biased region" description="Low complexity" evidence="1">
    <location>
        <begin position="1451"/>
        <end position="1466"/>
    </location>
</feature>
<feature type="compositionally biased region" description="Low complexity" evidence="1">
    <location>
        <begin position="1628"/>
        <end position="1638"/>
    </location>
</feature>
<feature type="region of interest" description="Disordered" evidence="1">
    <location>
        <begin position="191"/>
        <end position="278"/>
    </location>
</feature>
<feature type="compositionally biased region" description="Polar residues" evidence="1">
    <location>
        <begin position="581"/>
        <end position="593"/>
    </location>
</feature>
<feature type="region of interest" description="Disordered" evidence="1">
    <location>
        <begin position="776"/>
        <end position="813"/>
    </location>
</feature>
<feature type="compositionally biased region" description="Polar residues" evidence="1">
    <location>
        <begin position="1532"/>
        <end position="1541"/>
    </location>
</feature>
<feature type="region of interest" description="Disordered" evidence="1">
    <location>
        <begin position="693"/>
        <end position="715"/>
    </location>
</feature>
<feature type="region of interest" description="Disordered" evidence="1">
    <location>
        <begin position="628"/>
        <end position="661"/>
    </location>
</feature>
<feature type="compositionally biased region" description="Low complexity" evidence="1">
    <location>
        <begin position="1305"/>
        <end position="1329"/>
    </location>
</feature>
<proteinExistence type="predicted"/>
<dbReference type="OMA" id="GCADRLN"/>
<feature type="compositionally biased region" description="Polar residues" evidence="1">
    <location>
        <begin position="1"/>
        <end position="28"/>
    </location>
</feature>
<dbReference type="EMBL" id="HG670872">
    <property type="protein sequence ID" value="CDI78452.1"/>
    <property type="molecule type" value="Genomic_DNA"/>
</dbReference>
<feature type="compositionally biased region" description="Low complexity" evidence="1">
    <location>
        <begin position="244"/>
        <end position="278"/>
    </location>
</feature>
<feature type="region of interest" description="Disordered" evidence="1">
    <location>
        <begin position="1600"/>
        <end position="1638"/>
    </location>
</feature>
<feature type="region of interest" description="Disordered" evidence="1">
    <location>
        <begin position="1451"/>
        <end position="1508"/>
    </location>
</feature>
<feature type="compositionally biased region" description="Basic and acidic residues" evidence="1">
    <location>
        <begin position="989"/>
        <end position="1007"/>
    </location>
</feature>
<dbReference type="GO" id="GO:0045944">
    <property type="term" value="P:positive regulation of transcription by RNA polymerase II"/>
    <property type="evidence" value="ECO:0007669"/>
    <property type="project" value="TreeGrafter"/>
</dbReference>
<dbReference type="OrthoDB" id="354827at2759"/>
<feature type="region of interest" description="Disordered" evidence="1">
    <location>
        <begin position="1286"/>
        <end position="1344"/>
    </location>
</feature>
<name>U6GFU3_EIMAC</name>
<evidence type="ECO:0000256" key="1">
    <source>
        <dbReference type="SAM" id="MobiDB-lite"/>
    </source>
</evidence>
<feature type="compositionally biased region" description="Low complexity" evidence="1">
    <location>
        <begin position="628"/>
        <end position="654"/>
    </location>
</feature>
<feature type="region of interest" description="Disordered" evidence="1">
    <location>
        <begin position="1521"/>
        <end position="1541"/>
    </location>
</feature>
<feature type="compositionally biased region" description="Low complexity" evidence="1">
    <location>
        <begin position="559"/>
        <end position="580"/>
    </location>
</feature>
<evidence type="ECO:0000313" key="3">
    <source>
        <dbReference type="Proteomes" id="UP000018050"/>
    </source>
</evidence>